<reference evidence="11" key="2">
    <citation type="submission" date="2023-06" db="EMBL/GenBank/DDBJ databases">
        <authorList>
            <person name="Kobayashi Y."/>
            <person name="Kayamori A."/>
            <person name="Aoki K."/>
            <person name="Shiwa Y."/>
            <person name="Fujita N."/>
            <person name="Sugita T."/>
            <person name="Iwasaki W."/>
            <person name="Tanaka N."/>
            <person name="Takashima M."/>
        </authorList>
    </citation>
    <scope>NUCLEOTIDE SEQUENCE</scope>
    <source>
        <strain evidence="11">HIS016</strain>
    </source>
</reference>
<keyword evidence="6" id="KW-0472">Membrane</keyword>
<dbReference type="GO" id="GO:0005886">
    <property type="term" value="C:plasma membrane"/>
    <property type="evidence" value="ECO:0007669"/>
    <property type="project" value="TreeGrafter"/>
</dbReference>
<dbReference type="Pfam" id="PF03935">
    <property type="entry name" value="SKN1_KRE6_Sbg1"/>
    <property type="match status" value="1"/>
</dbReference>
<feature type="compositionally biased region" description="Polar residues" evidence="9">
    <location>
        <begin position="132"/>
        <end position="147"/>
    </location>
</feature>
<dbReference type="PANTHER" id="PTHR31361">
    <property type="entry name" value="BETA-GLUCAN SYNTHESIS-ASSOCIATED PROTEIN KRE6-RELATED"/>
    <property type="match status" value="1"/>
</dbReference>
<dbReference type="PROSITE" id="PS51762">
    <property type="entry name" value="GH16_2"/>
    <property type="match status" value="1"/>
</dbReference>
<comment type="subcellular location">
    <subcellularLocation>
        <location evidence="1">Membrane</location>
        <topology evidence="1">Single-pass type II membrane protein</topology>
    </subcellularLocation>
</comment>
<feature type="compositionally biased region" description="Polar residues" evidence="9">
    <location>
        <begin position="91"/>
        <end position="112"/>
    </location>
</feature>
<dbReference type="Proteomes" id="UP001222932">
    <property type="component" value="Unassembled WGS sequence"/>
</dbReference>
<evidence type="ECO:0000256" key="6">
    <source>
        <dbReference type="ARBA" id="ARBA00023136"/>
    </source>
</evidence>
<evidence type="ECO:0000256" key="3">
    <source>
        <dbReference type="ARBA" id="ARBA00022692"/>
    </source>
</evidence>
<feature type="region of interest" description="Disordered" evidence="9">
    <location>
        <begin position="1"/>
        <end position="171"/>
    </location>
</feature>
<dbReference type="FunFam" id="2.60.120.200:FF:000259">
    <property type="entry name" value="Chromosome 9, whole genome shotgun sequence"/>
    <property type="match status" value="1"/>
</dbReference>
<reference evidence="11" key="1">
    <citation type="journal article" date="2023" name="BMC Genomics">
        <title>Chromosome-level genome assemblies of Cutaneotrichosporon spp. (Trichosporonales, Basidiomycota) reveal imbalanced evolution between nucleotide sequences and chromosome synteny.</title>
        <authorList>
            <person name="Kobayashi Y."/>
            <person name="Kayamori A."/>
            <person name="Aoki K."/>
            <person name="Shiwa Y."/>
            <person name="Matsutani M."/>
            <person name="Fujita N."/>
            <person name="Sugita T."/>
            <person name="Iwasaki W."/>
            <person name="Tanaka N."/>
            <person name="Takashima M."/>
        </authorList>
    </citation>
    <scope>NUCLEOTIDE SEQUENCE</scope>
    <source>
        <strain evidence="11">HIS016</strain>
    </source>
</reference>
<comment type="caution">
    <text evidence="11">The sequence shown here is derived from an EMBL/GenBank/DDBJ whole genome shotgun (WGS) entry which is preliminary data.</text>
</comment>
<dbReference type="GO" id="GO:0006078">
    <property type="term" value="P:(1-&gt;6)-beta-D-glucan biosynthetic process"/>
    <property type="evidence" value="ECO:0007669"/>
    <property type="project" value="TreeGrafter"/>
</dbReference>
<dbReference type="GO" id="GO:0031505">
    <property type="term" value="P:fungal-type cell wall organization"/>
    <property type="evidence" value="ECO:0007669"/>
    <property type="project" value="TreeGrafter"/>
</dbReference>
<dbReference type="Gene3D" id="2.60.120.200">
    <property type="match status" value="2"/>
</dbReference>
<dbReference type="PANTHER" id="PTHR31361:SF1">
    <property type="entry name" value="BETA-GLUCAN SYNTHESIS-ASSOCIATED PROTEIN KRE6-RELATED"/>
    <property type="match status" value="1"/>
</dbReference>
<evidence type="ECO:0000256" key="8">
    <source>
        <dbReference type="ARBA" id="ARBA00023316"/>
    </source>
</evidence>
<name>A0AAD3TV20_9TREE</name>
<keyword evidence="8" id="KW-0961">Cell wall biogenesis/degradation</keyword>
<dbReference type="InterPro" id="IPR005629">
    <property type="entry name" value="Skn1/Kre6/Sbg1"/>
</dbReference>
<keyword evidence="4" id="KW-0735">Signal-anchor</keyword>
<dbReference type="EMBL" id="BTCM01000003">
    <property type="protein sequence ID" value="GMK57123.1"/>
    <property type="molecule type" value="Genomic_DNA"/>
</dbReference>
<comment type="similarity">
    <text evidence="2">Belongs to the SKN1/KRE6 family.</text>
</comment>
<feature type="domain" description="GH16" evidence="10">
    <location>
        <begin position="355"/>
        <end position="743"/>
    </location>
</feature>
<keyword evidence="7" id="KW-0325">Glycoprotein</keyword>
<evidence type="ECO:0000256" key="9">
    <source>
        <dbReference type="SAM" id="MobiDB-lite"/>
    </source>
</evidence>
<feature type="compositionally biased region" description="Pro residues" evidence="9">
    <location>
        <begin position="1"/>
        <end position="10"/>
    </location>
</feature>
<keyword evidence="3" id="KW-0812">Transmembrane</keyword>
<evidence type="ECO:0000259" key="10">
    <source>
        <dbReference type="PROSITE" id="PS51762"/>
    </source>
</evidence>
<evidence type="ECO:0000256" key="1">
    <source>
        <dbReference type="ARBA" id="ARBA00004606"/>
    </source>
</evidence>
<dbReference type="GO" id="GO:0015926">
    <property type="term" value="F:glucosidase activity"/>
    <property type="evidence" value="ECO:0007669"/>
    <property type="project" value="TreeGrafter"/>
</dbReference>
<organism evidence="11 12">
    <name type="scientific">Cutaneotrichosporon spelunceum</name>
    <dbReference type="NCBI Taxonomy" id="1672016"/>
    <lineage>
        <taxon>Eukaryota</taxon>
        <taxon>Fungi</taxon>
        <taxon>Dikarya</taxon>
        <taxon>Basidiomycota</taxon>
        <taxon>Agaricomycotina</taxon>
        <taxon>Tremellomycetes</taxon>
        <taxon>Trichosporonales</taxon>
        <taxon>Trichosporonaceae</taxon>
        <taxon>Cutaneotrichosporon</taxon>
    </lineage>
</organism>
<dbReference type="InterPro" id="IPR013320">
    <property type="entry name" value="ConA-like_dom_sf"/>
</dbReference>
<evidence type="ECO:0000256" key="7">
    <source>
        <dbReference type="ARBA" id="ARBA00023180"/>
    </source>
</evidence>
<sequence length="795" mass="87870">MTEKPLPPLSTPIASRFGHRDSGNSQKVYIPHYAKASESEQSSSSSREIARTRSHSPTFHSAAGTGFSVPRYDARGYPIRDPVPDIKIITPRSSGYESPRDTSVPSTPSQRPYSGHSAGNEDNSPRRPQYPPSSFVNRSSGAWSQNSAGGGRPDSDASDYSSPDQVNMPYGAVASPGASLYGAESVTSLPTHETSMSTAQLTASREQSYAEYLRKHHGYESSLGVNSMYYEKGSEEDLRNSGYGHFGFKREGKRIVLNYGLENPGLYAAMGPEDDDDLHNPSMRKTHKTGFFASLLTIRGFTNVGCLGLITLILVVLFMGYPIITEYTKVPQTTNGAFGLGGTNASGQVPALRQPIDPDTPPEARRKVSLETGETWDLIFSDEFNQPGRSFHPGDDPYWEAEDLHYWPTNNLEWYDPKRITTRDGSLVITLTKDQYNRRNYTGGLMNTWNKFCFTGGYIEAAVSLPGKSNIQGLWPAIWSMGNLGRAGYGGTTDGMWPYSYDSCDVGTLKNQSMPDGTPEVAFTQGDPSYNMTLSYLSGQRLSACTCPGDTSHPGPKRTDGSYVGRSAPEIDMFEASVSDDKVGEVSLSGQWAPFNPFYSWINQTDLVTVYNSSPSHFNNYRGSIWQQATSLLAQTDQDCYTHEKGCFQVFGVEWMPSEGDNTDGYISWLSNGRKAWTLHEGAMGPNTAAGVGQRIVSREPMYMIVNLGISPNFGYIDFEGLEDLWPVEMHVDYIRVYQDPKKSRVGCDPEEYPTADFIDKHLVAFTNPNITTFGDLQQAMPDLEWPKNRLVDQC</sequence>
<keyword evidence="5" id="KW-1133">Transmembrane helix</keyword>
<proteinExistence type="inferred from homology"/>
<accession>A0AAD3TV20</accession>
<dbReference type="SUPFAM" id="SSF49899">
    <property type="entry name" value="Concanavalin A-like lectins/glucanases"/>
    <property type="match status" value="1"/>
</dbReference>
<evidence type="ECO:0000256" key="5">
    <source>
        <dbReference type="ARBA" id="ARBA00022989"/>
    </source>
</evidence>
<evidence type="ECO:0000313" key="11">
    <source>
        <dbReference type="EMBL" id="GMK57123.1"/>
    </source>
</evidence>
<dbReference type="InterPro" id="IPR000757">
    <property type="entry name" value="Beta-glucanase-like"/>
</dbReference>
<dbReference type="FunFam" id="2.60.120.200:FF:000135">
    <property type="entry name" value="Related to KRE6-glucan synthase subunit"/>
    <property type="match status" value="1"/>
</dbReference>
<dbReference type="GO" id="GO:0005789">
    <property type="term" value="C:endoplasmic reticulum membrane"/>
    <property type="evidence" value="ECO:0007669"/>
    <property type="project" value="TreeGrafter"/>
</dbReference>
<feature type="compositionally biased region" description="Low complexity" evidence="9">
    <location>
        <begin position="34"/>
        <end position="47"/>
    </location>
</feature>
<evidence type="ECO:0000313" key="12">
    <source>
        <dbReference type="Proteomes" id="UP001222932"/>
    </source>
</evidence>
<evidence type="ECO:0000256" key="4">
    <source>
        <dbReference type="ARBA" id="ARBA00022968"/>
    </source>
</evidence>
<dbReference type="AlphaFoldDB" id="A0AAD3TV20"/>
<keyword evidence="12" id="KW-1185">Reference proteome</keyword>
<evidence type="ECO:0000256" key="2">
    <source>
        <dbReference type="ARBA" id="ARBA00010962"/>
    </source>
</evidence>
<gene>
    <name evidence="11" type="ORF">CspeluHIS016_0309630</name>
</gene>
<protein>
    <recommendedName>
        <fullName evidence="10">GH16 domain-containing protein</fullName>
    </recommendedName>
</protein>